<comment type="caution">
    <text evidence="3">The sequence shown here is derived from an EMBL/GenBank/DDBJ whole genome shotgun (WGS) entry which is preliminary data.</text>
</comment>
<accession>A0A9N9D7N8</accession>
<proteinExistence type="predicted"/>
<dbReference type="Proteomes" id="UP000789572">
    <property type="component" value="Unassembled WGS sequence"/>
</dbReference>
<dbReference type="PROSITE" id="PS50102">
    <property type="entry name" value="RRM"/>
    <property type="match status" value="1"/>
</dbReference>
<reference evidence="3" key="1">
    <citation type="submission" date="2021-06" db="EMBL/GenBank/DDBJ databases">
        <authorList>
            <person name="Kallberg Y."/>
            <person name="Tangrot J."/>
            <person name="Rosling A."/>
        </authorList>
    </citation>
    <scope>NUCLEOTIDE SEQUENCE</scope>
    <source>
        <strain evidence="3">IA702</strain>
    </source>
</reference>
<keyword evidence="4" id="KW-1185">Reference proteome</keyword>
<evidence type="ECO:0000313" key="4">
    <source>
        <dbReference type="Proteomes" id="UP000789572"/>
    </source>
</evidence>
<evidence type="ECO:0000259" key="2">
    <source>
        <dbReference type="PROSITE" id="PS50102"/>
    </source>
</evidence>
<dbReference type="PANTHER" id="PTHR48038:SF1">
    <property type="entry name" value="RIBONUCLEOPROTEIN RB97D"/>
    <property type="match status" value="1"/>
</dbReference>
<organism evidence="3 4">
    <name type="scientific">Paraglomus occultum</name>
    <dbReference type="NCBI Taxonomy" id="144539"/>
    <lineage>
        <taxon>Eukaryota</taxon>
        <taxon>Fungi</taxon>
        <taxon>Fungi incertae sedis</taxon>
        <taxon>Mucoromycota</taxon>
        <taxon>Glomeromycotina</taxon>
        <taxon>Glomeromycetes</taxon>
        <taxon>Paraglomerales</taxon>
        <taxon>Paraglomeraceae</taxon>
        <taxon>Paraglomus</taxon>
    </lineage>
</organism>
<dbReference type="OrthoDB" id="5970at2759"/>
<keyword evidence="1" id="KW-0694">RNA-binding</keyword>
<dbReference type="GO" id="GO:0003723">
    <property type="term" value="F:RNA binding"/>
    <property type="evidence" value="ECO:0007669"/>
    <property type="project" value="UniProtKB-UniRule"/>
</dbReference>
<dbReference type="EMBL" id="CAJVPJ010002793">
    <property type="protein sequence ID" value="CAG8629468.1"/>
    <property type="molecule type" value="Genomic_DNA"/>
</dbReference>
<feature type="domain" description="RRM" evidence="2">
    <location>
        <begin position="1"/>
        <end position="71"/>
    </location>
</feature>
<dbReference type="SMART" id="SM00360">
    <property type="entry name" value="RRM"/>
    <property type="match status" value="1"/>
</dbReference>
<dbReference type="Gene3D" id="3.30.70.330">
    <property type="match status" value="1"/>
</dbReference>
<evidence type="ECO:0000313" key="3">
    <source>
        <dbReference type="EMBL" id="CAG8629468.1"/>
    </source>
</evidence>
<dbReference type="AlphaFoldDB" id="A0A9N9D7N8"/>
<dbReference type="InterPro" id="IPR012677">
    <property type="entry name" value="Nucleotide-bd_a/b_plait_sf"/>
</dbReference>
<dbReference type="PANTHER" id="PTHR48038">
    <property type="entry name" value="RIBONUCLEOPROTEIN RB97D"/>
    <property type="match status" value="1"/>
</dbReference>
<feature type="non-terminal residue" evidence="3">
    <location>
        <position position="87"/>
    </location>
</feature>
<dbReference type="SUPFAM" id="SSF54928">
    <property type="entry name" value="RNA-binding domain, RBD"/>
    <property type="match status" value="1"/>
</dbReference>
<dbReference type="InterPro" id="IPR035979">
    <property type="entry name" value="RBD_domain_sf"/>
</dbReference>
<name>A0A9N9D7N8_9GLOM</name>
<evidence type="ECO:0000256" key="1">
    <source>
        <dbReference type="PROSITE-ProRule" id="PRU00176"/>
    </source>
</evidence>
<sequence length="87" mass="10298">MSLFIGRLAIDTDRRDLEDIFDRYGRMTRLELKRGYAFIHYQDERDAKDALKDADGLRIHGHRIIVEWAKNGGRKPGENECFKCRKE</sequence>
<dbReference type="InterPro" id="IPR000504">
    <property type="entry name" value="RRM_dom"/>
</dbReference>
<gene>
    <name evidence="3" type="ORF">POCULU_LOCUS8817</name>
</gene>
<dbReference type="Pfam" id="PF00076">
    <property type="entry name" value="RRM_1"/>
    <property type="match status" value="1"/>
</dbReference>
<protein>
    <submittedName>
        <fullName evidence="3">2236_t:CDS:1</fullName>
    </submittedName>
</protein>